<dbReference type="InterPro" id="IPR015422">
    <property type="entry name" value="PyrdxlP-dep_Trfase_small"/>
</dbReference>
<evidence type="ECO:0000313" key="4">
    <source>
        <dbReference type="EMBL" id="WOB10145.1"/>
    </source>
</evidence>
<dbReference type="PANTHER" id="PTHR30244:SF36">
    <property type="entry name" value="3-OXO-GLUCOSE-6-PHOSPHATE:GLUTAMATE AMINOTRANSFERASE"/>
    <property type="match status" value="1"/>
</dbReference>
<dbReference type="CDD" id="cd00616">
    <property type="entry name" value="AHBA_syn"/>
    <property type="match status" value="1"/>
</dbReference>
<keyword evidence="1 3" id="KW-0663">Pyridoxal phosphate</keyword>
<name>A0ABZ0CZ20_9BURK</name>
<dbReference type="Pfam" id="PF01041">
    <property type="entry name" value="DegT_DnrJ_EryC1"/>
    <property type="match status" value="1"/>
</dbReference>
<accession>A0ABZ0CZ20</accession>
<keyword evidence="4" id="KW-0032">Aminotransferase</keyword>
<organism evidence="4 5">
    <name type="scientific">Piscinibacter gummiphilus</name>
    <dbReference type="NCBI Taxonomy" id="946333"/>
    <lineage>
        <taxon>Bacteria</taxon>
        <taxon>Pseudomonadati</taxon>
        <taxon>Pseudomonadota</taxon>
        <taxon>Betaproteobacteria</taxon>
        <taxon>Burkholderiales</taxon>
        <taxon>Sphaerotilaceae</taxon>
        <taxon>Piscinibacter</taxon>
    </lineage>
</organism>
<dbReference type="InterPro" id="IPR015424">
    <property type="entry name" value="PyrdxlP-dep_Trfase"/>
</dbReference>
<evidence type="ECO:0000256" key="3">
    <source>
        <dbReference type="RuleBase" id="RU004508"/>
    </source>
</evidence>
<protein>
    <submittedName>
        <fullName evidence="4">DegT/DnrJ/EryC1/StrS family aminotransferase</fullName>
        <ecNumber evidence="4">2.6.1.-</ecNumber>
    </submittedName>
</protein>
<keyword evidence="4" id="KW-0808">Transferase</keyword>
<dbReference type="RefSeq" id="WP_316703046.1">
    <property type="nucleotide sequence ID" value="NZ_CP136336.1"/>
</dbReference>
<dbReference type="EMBL" id="CP136336">
    <property type="protein sequence ID" value="WOB10145.1"/>
    <property type="molecule type" value="Genomic_DNA"/>
</dbReference>
<dbReference type="Gene3D" id="3.40.640.10">
    <property type="entry name" value="Type I PLP-dependent aspartate aminotransferase-like (Major domain)"/>
    <property type="match status" value="1"/>
</dbReference>
<dbReference type="GO" id="GO:0008483">
    <property type="term" value="F:transaminase activity"/>
    <property type="evidence" value="ECO:0007669"/>
    <property type="project" value="UniProtKB-KW"/>
</dbReference>
<evidence type="ECO:0000313" key="5">
    <source>
        <dbReference type="Proteomes" id="UP001303946"/>
    </source>
</evidence>
<gene>
    <name evidence="4" type="ORF">RXV79_08770</name>
</gene>
<reference evidence="4 5" key="1">
    <citation type="submission" date="2023-10" db="EMBL/GenBank/DDBJ databases">
        <title>Bacteria for the degradation of biodegradable plastic PBAT(Polybutylene adipate terephthalate).</title>
        <authorList>
            <person name="Weon H.-Y."/>
            <person name="Yeon J."/>
        </authorList>
    </citation>
    <scope>NUCLEOTIDE SEQUENCE [LARGE SCALE GENOMIC DNA]</scope>
    <source>
        <strain evidence="4 5">SBD 7-3</strain>
    </source>
</reference>
<dbReference type="EC" id="2.6.1.-" evidence="4"/>
<proteinExistence type="inferred from homology"/>
<dbReference type="SUPFAM" id="SSF53383">
    <property type="entry name" value="PLP-dependent transferases"/>
    <property type="match status" value="1"/>
</dbReference>
<dbReference type="InterPro" id="IPR000653">
    <property type="entry name" value="DegT/StrS_aminotransferase"/>
</dbReference>
<dbReference type="PANTHER" id="PTHR30244">
    <property type="entry name" value="TRANSAMINASE"/>
    <property type="match status" value="1"/>
</dbReference>
<keyword evidence="5" id="KW-1185">Reference proteome</keyword>
<comment type="similarity">
    <text evidence="2 3">Belongs to the DegT/DnrJ/EryC1 family.</text>
</comment>
<dbReference type="PIRSF" id="PIRSF000390">
    <property type="entry name" value="PLP_StrS"/>
    <property type="match status" value="1"/>
</dbReference>
<dbReference type="Gene3D" id="3.90.1150.10">
    <property type="entry name" value="Aspartate Aminotransferase, domain 1"/>
    <property type="match status" value="1"/>
</dbReference>
<sequence length="376" mass="40417">MTHPSVPFLDLKAVQMTQRDELRAAFDRVLDSGWYILGQEVAQFEAEYAAWCGAAHCIGVANGLDALTLALRAMGVEAGDEVIVPSNTYIATWLAVSHIGAVPVPVEPDPLTFNLDPARIEAAITPKTKVILPVHLYGQAAEMAPILAVARQHGLRVLEDGAQAHGARVQGQRVGAHGDAVAWSFYPGKNLGALGDGGAVTTSDPQIAERLRVLRNYGSRVKYHNEVIGYNSRLDELQAALLRAKLPALQGQNERRAAIAQRYLQGLAGLGLSLPFVPPGHEPVWHLFVVRHPRRDELAQGLAALGVHTMIHYPVAPHLQPAYASLGMKAGSLPISEAMHAQVLSLPIGPTQTDAQTDQVIAAVREVAHRLHKLAA</sequence>
<evidence type="ECO:0000256" key="2">
    <source>
        <dbReference type="ARBA" id="ARBA00037999"/>
    </source>
</evidence>
<dbReference type="InterPro" id="IPR015421">
    <property type="entry name" value="PyrdxlP-dep_Trfase_major"/>
</dbReference>
<dbReference type="Proteomes" id="UP001303946">
    <property type="component" value="Chromosome"/>
</dbReference>
<evidence type="ECO:0000256" key="1">
    <source>
        <dbReference type="ARBA" id="ARBA00022898"/>
    </source>
</evidence>